<evidence type="ECO:0000256" key="1">
    <source>
        <dbReference type="SAM" id="SignalP"/>
    </source>
</evidence>
<protein>
    <recommendedName>
        <fullName evidence="2">Endonuclease/exonuclease/phosphatase domain-containing protein</fullName>
    </recommendedName>
</protein>
<dbReference type="SUPFAM" id="SSF56219">
    <property type="entry name" value="DNase I-like"/>
    <property type="match status" value="1"/>
</dbReference>
<feature type="domain" description="Endonuclease/exonuclease/phosphatase" evidence="2">
    <location>
        <begin position="59"/>
        <end position="264"/>
    </location>
</feature>
<dbReference type="Pfam" id="PF03372">
    <property type="entry name" value="Exo_endo_phos"/>
    <property type="match status" value="1"/>
</dbReference>
<accession>A0ABU2X5G1</accession>
<dbReference type="InterPro" id="IPR036691">
    <property type="entry name" value="Endo/exonu/phosph_ase_sf"/>
</dbReference>
<feature type="chain" id="PRO_5047219101" description="Endonuclease/exonuclease/phosphatase domain-containing protein" evidence="1">
    <location>
        <begin position="34"/>
        <end position="299"/>
    </location>
</feature>
<dbReference type="EMBL" id="JAVRFD010000001">
    <property type="protein sequence ID" value="MDT0541144.1"/>
    <property type="molecule type" value="Genomic_DNA"/>
</dbReference>
<dbReference type="Proteomes" id="UP001180754">
    <property type="component" value="Unassembled WGS sequence"/>
</dbReference>
<proteinExistence type="predicted"/>
<gene>
    <name evidence="3" type="ORF">RND15_00165</name>
</gene>
<name>A0ABU2X5G1_9ACTN</name>
<evidence type="ECO:0000313" key="4">
    <source>
        <dbReference type="Proteomes" id="UP001180754"/>
    </source>
</evidence>
<dbReference type="RefSeq" id="WP_311721398.1">
    <property type="nucleotide sequence ID" value="NZ_JAVRFD010000001.1"/>
</dbReference>
<dbReference type="InterPro" id="IPR005135">
    <property type="entry name" value="Endo/exonuclease/phosphatase"/>
</dbReference>
<sequence>MMNSTTRGAGSLAAKAGIATSVVVLGLITPAQANSANQAPAQAKAAVNLPATVIPNRVMSWNSNGQKLSTPQDIVDHIKRFRPQLVLLQESCRTEVRKAVKFLNEIGFQYEFKLGPGTVNIGCDGWSMNGQAIVYAKGTPIQNYREVRYSDDEGPWETRAYTAFTTRLAGRQVRVFNTHLSDSGHVAERKTQVQELVAAGRRYGSTLLGGDFNAQPWYREMRAIWDAQYSDVDPFCRKDWDRRCNGTQVGRNSGKKFDYILHRGVNSRNCILRTVNEDHRVVISDVTRAQGPRTACSVT</sequence>
<comment type="caution">
    <text evidence="3">The sequence shown here is derived from an EMBL/GenBank/DDBJ whole genome shotgun (WGS) entry which is preliminary data.</text>
</comment>
<feature type="signal peptide" evidence="1">
    <location>
        <begin position="1"/>
        <end position="33"/>
    </location>
</feature>
<dbReference type="Gene3D" id="3.60.10.10">
    <property type="entry name" value="Endonuclease/exonuclease/phosphatase"/>
    <property type="match status" value="1"/>
</dbReference>
<organism evidence="3 4">
    <name type="scientific">Streptomyces lonegramiae</name>
    <dbReference type="NCBI Taxonomy" id="3075524"/>
    <lineage>
        <taxon>Bacteria</taxon>
        <taxon>Bacillati</taxon>
        <taxon>Actinomycetota</taxon>
        <taxon>Actinomycetes</taxon>
        <taxon>Kitasatosporales</taxon>
        <taxon>Streptomycetaceae</taxon>
        <taxon>Streptomyces</taxon>
    </lineage>
</organism>
<keyword evidence="1" id="KW-0732">Signal</keyword>
<reference evidence="3" key="1">
    <citation type="submission" date="2024-05" db="EMBL/GenBank/DDBJ databases">
        <title>30 novel species of actinomycetes from the DSMZ collection.</title>
        <authorList>
            <person name="Nouioui I."/>
        </authorList>
    </citation>
    <scope>NUCLEOTIDE SEQUENCE</scope>
    <source>
        <strain evidence="3">DSM 41529</strain>
    </source>
</reference>
<evidence type="ECO:0000259" key="2">
    <source>
        <dbReference type="Pfam" id="PF03372"/>
    </source>
</evidence>
<keyword evidence="4" id="KW-1185">Reference proteome</keyword>
<evidence type="ECO:0000313" key="3">
    <source>
        <dbReference type="EMBL" id="MDT0541144.1"/>
    </source>
</evidence>